<dbReference type="Proteomes" id="UP000038009">
    <property type="component" value="Unassembled WGS sequence"/>
</dbReference>
<organism evidence="1 2">
    <name type="scientific">Leptomonas seymouri</name>
    <dbReference type="NCBI Taxonomy" id="5684"/>
    <lineage>
        <taxon>Eukaryota</taxon>
        <taxon>Discoba</taxon>
        <taxon>Euglenozoa</taxon>
        <taxon>Kinetoplastea</taxon>
        <taxon>Metakinetoplastina</taxon>
        <taxon>Trypanosomatida</taxon>
        <taxon>Trypanosomatidae</taxon>
        <taxon>Leishmaniinae</taxon>
        <taxon>Leptomonas</taxon>
    </lineage>
</organism>
<keyword evidence="2" id="KW-1185">Reference proteome</keyword>
<gene>
    <name evidence="1" type="ORF">ABL78_1843</name>
</gene>
<dbReference type="AlphaFoldDB" id="A0A0N1IA12"/>
<dbReference type="EMBL" id="LJSK01000033">
    <property type="protein sequence ID" value="KPI89030.1"/>
    <property type="molecule type" value="Genomic_DNA"/>
</dbReference>
<dbReference type="OrthoDB" id="269968at2759"/>
<sequence>MNSITRWCASTAAGVWDKTRSTVQLVYHVGDQLRLVYHTANSREECKHDLDATLIRVGGFAGAAVLLIIVDVHGGVPNTLRRLRALLVPEDHTGGSVAATGRS</sequence>
<comment type="caution">
    <text evidence="1">The sequence shown here is derived from an EMBL/GenBank/DDBJ whole genome shotgun (WGS) entry which is preliminary data.</text>
</comment>
<accession>A0A0N1IA12</accession>
<dbReference type="OMA" id="ITRWCAS"/>
<evidence type="ECO:0000313" key="2">
    <source>
        <dbReference type="Proteomes" id="UP000038009"/>
    </source>
</evidence>
<protein>
    <submittedName>
        <fullName evidence="1">Uncharacterized protein</fullName>
    </submittedName>
</protein>
<name>A0A0N1IA12_LEPSE</name>
<reference evidence="1 2" key="1">
    <citation type="journal article" date="2015" name="PLoS Pathog.">
        <title>Leptomonas seymouri: Adaptations to the Dixenous Life Cycle Analyzed by Genome Sequencing, Transcriptome Profiling and Co-infection with Leishmania donovani.</title>
        <authorList>
            <person name="Kraeva N."/>
            <person name="Butenko A."/>
            <person name="Hlavacova J."/>
            <person name="Kostygov A."/>
            <person name="Myskova J."/>
            <person name="Grybchuk D."/>
            <person name="Lestinova T."/>
            <person name="Votypka J."/>
            <person name="Volf P."/>
            <person name="Opperdoes F."/>
            <person name="Flegontov P."/>
            <person name="Lukes J."/>
            <person name="Yurchenko V."/>
        </authorList>
    </citation>
    <scope>NUCLEOTIDE SEQUENCE [LARGE SCALE GENOMIC DNA]</scope>
    <source>
        <strain evidence="1 2">ATCC 30220</strain>
    </source>
</reference>
<dbReference type="VEuPathDB" id="TriTrypDB:Lsey_0033_0080"/>
<evidence type="ECO:0000313" key="1">
    <source>
        <dbReference type="EMBL" id="KPI89030.1"/>
    </source>
</evidence>
<proteinExistence type="predicted"/>